<evidence type="ECO:0000256" key="3">
    <source>
        <dbReference type="ARBA" id="ARBA00022691"/>
    </source>
</evidence>
<dbReference type="InterPro" id="IPR041698">
    <property type="entry name" value="Methyltransf_25"/>
</dbReference>
<evidence type="ECO:0000313" key="6">
    <source>
        <dbReference type="Proteomes" id="UP000253941"/>
    </source>
</evidence>
<evidence type="ECO:0000256" key="1">
    <source>
        <dbReference type="ARBA" id="ARBA00022603"/>
    </source>
</evidence>
<dbReference type="Pfam" id="PF13649">
    <property type="entry name" value="Methyltransf_25"/>
    <property type="match status" value="1"/>
</dbReference>
<dbReference type="Gene3D" id="3.40.50.150">
    <property type="entry name" value="Vaccinia Virus protein VP39"/>
    <property type="match status" value="1"/>
</dbReference>
<dbReference type="GO" id="GO:0032259">
    <property type="term" value="P:methylation"/>
    <property type="evidence" value="ECO:0007669"/>
    <property type="project" value="UniProtKB-KW"/>
</dbReference>
<gene>
    <name evidence="5" type="ORF">DRB17_04055</name>
</gene>
<dbReference type="RefSeq" id="WP_114580908.1">
    <property type="nucleotide sequence ID" value="NZ_QPMH01000003.1"/>
</dbReference>
<evidence type="ECO:0000259" key="4">
    <source>
        <dbReference type="Pfam" id="PF13649"/>
    </source>
</evidence>
<proteinExistence type="predicted"/>
<accession>A0A369TFR1</accession>
<dbReference type="CDD" id="cd02440">
    <property type="entry name" value="AdoMet_MTases"/>
    <property type="match status" value="1"/>
</dbReference>
<keyword evidence="2 5" id="KW-0808">Transferase</keyword>
<reference evidence="5 6" key="1">
    <citation type="submission" date="2018-07" db="EMBL/GenBank/DDBJ databases">
        <title>Venubactetium sediminum gen. nov., sp. nov., isolated from a marine solar saltern.</title>
        <authorList>
            <person name="Wang S."/>
        </authorList>
    </citation>
    <scope>NUCLEOTIDE SEQUENCE [LARGE SCALE GENOMIC DNA]</scope>
    <source>
        <strain evidence="5 6">WD2A32</strain>
    </source>
</reference>
<organism evidence="5 6">
    <name type="scientific">Ferruginivarius sediminum</name>
    <dbReference type="NCBI Taxonomy" id="2661937"/>
    <lineage>
        <taxon>Bacteria</taxon>
        <taxon>Pseudomonadati</taxon>
        <taxon>Pseudomonadota</taxon>
        <taxon>Alphaproteobacteria</taxon>
        <taxon>Rhodospirillales</taxon>
        <taxon>Rhodospirillaceae</taxon>
        <taxon>Ferruginivarius</taxon>
    </lineage>
</organism>
<dbReference type="InterPro" id="IPR029063">
    <property type="entry name" value="SAM-dependent_MTases_sf"/>
</dbReference>
<feature type="domain" description="Methyltransferase" evidence="4">
    <location>
        <begin position="40"/>
        <end position="137"/>
    </location>
</feature>
<keyword evidence="1 5" id="KW-0489">Methyltransferase</keyword>
<comment type="caution">
    <text evidence="5">The sequence shown here is derived from an EMBL/GenBank/DDBJ whole genome shotgun (WGS) entry which is preliminary data.</text>
</comment>
<keyword evidence="6" id="KW-1185">Reference proteome</keyword>
<protein>
    <submittedName>
        <fullName evidence="5">Class I SAM-dependent methyltransferase</fullName>
    </submittedName>
</protein>
<evidence type="ECO:0000313" key="5">
    <source>
        <dbReference type="EMBL" id="RDD62957.1"/>
    </source>
</evidence>
<dbReference type="AlphaFoldDB" id="A0A369TFR1"/>
<evidence type="ECO:0000256" key="2">
    <source>
        <dbReference type="ARBA" id="ARBA00022679"/>
    </source>
</evidence>
<keyword evidence="3" id="KW-0949">S-adenosyl-L-methionine</keyword>
<dbReference type="PANTHER" id="PTHR43464:SF19">
    <property type="entry name" value="UBIQUINONE BIOSYNTHESIS O-METHYLTRANSFERASE, MITOCHONDRIAL"/>
    <property type="match status" value="1"/>
</dbReference>
<dbReference type="PANTHER" id="PTHR43464">
    <property type="entry name" value="METHYLTRANSFERASE"/>
    <property type="match status" value="1"/>
</dbReference>
<dbReference type="SUPFAM" id="SSF53335">
    <property type="entry name" value="S-adenosyl-L-methionine-dependent methyltransferases"/>
    <property type="match status" value="1"/>
</dbReference>
<name>A0A369TFR1_9PROT</name>
<dbReference type="EMBL" id="QPMH01000003">
    <property type="protein sequence ID" value="RDD62957.1"/>
    <property type="molecule type" value="Genomic_DNA"/>
</dbReference>
<dbReference type="Proteomes" id="UP000253941">
    <property type="component" value="Unassembled WGS sequence"/>
</dbReference>
<dbReference type="GO" id="GO:0008168">
    <property type="term" value="F:methyltransferase activity"/>
    <property type="evidence" value="ECO:0007669"/>
    <property type="project" value="UniProtKB-KW"/>
</dbReference>
<sequence length="275" mass="30593">MAASDAIGYRERAAFYAVEYREDGDRPFIEGLLDEDARNVLEVPCGAGRNALWLAETGRCVTACDIEPAMLEALAARYPGGRPPANLTLAQADMRAFQFDKRFDLILIPREAIQLLPAAEDVAATLDCCRRHLAPGGRLVVDLAAFKAPASGSSDQDDMLQPSYYRPGQPDGVECFEWERELADGRRMKRWRRQWDKADSVDFALRYQVCGDASGGGASEWVAEMTLRKYSMSQFRKLAAGAHLNIVHAYGSYDNRVYRDGDVRMILCLQPDGQA</sequence>